<dbReference type="InterPro" id="IPR039424">
    <property type="entry name" value="SBP_5"/>
</dbReference>
<dbReference type="PANTHER" id="PTHR30290">
    <property type="entry name" value="PERIPLASMIC BINDING COMPONENT OF ABC TRANSPORTER"/>
    <property type="match status" value="1"/>
</dbReference>
<feature type="chain" id="PRO_5025665910" evidence="4">
    <location>
        <begin position="29"/>
        <end position="535"/>
    </location>
</feature>
<evidence type="ECO:0000256" key="2">
    <source>
        <dbReference type="ARBA" id="ARBA00022448"/>
    </source>
</evidence>
<dbReference type="GO" id="GO:0015833">
    <property type="term" value="P:peptide transport"/>
    <property type="evidence" value="ECO:0007669"/>
    <property type="project" value="TreeGrafter"/>
</dbReference>
<dbReference type="InterPro" id="IPR030678">
    <property type="entry name" value="Peptide/Ni-bd"/>
</dbReference>
<dbReference type="InterPro" id="IPR000914">
    <property type="entry name" value="SBP_5_dom"/>
</dbReference>
<gene>
    <name evidence="6" type="ORF">F4X14_05565</name>
</gene>
<dbReference type="PANTHER" id="PTHR30290:SF9">
    <property type="entry name" value="OLIGOPEPTIDE-BINDING PROTEIN APPA"/>
    <property type="match status" value="1"/>
</dbReference>
<dbReference type="EMBL" id="VXMH01000025">
    <property type="protein sequence ID" value="MYC94421.1"/>
    <property type="molecule type" value="Genomic_DNA"/>
</dbReference>
<feature type="domain" description="Solute-binding protein family 5" evidence="5">
    <location>
        <begin position="106"/>
        <end position="443"/>
    </location>
</feature>
<dbReference type="GO" id="GO:0042597">
    <property type="term" value="C:periplasmic space"/>
    <property type="evidence" value="ECO:0007669"/>
    <property type="project" value="UniProtKB-ARBA"/>
</dbReference>
<dbReference type="Gene3D" id="3.10.105.10">
    <property type="entry name" value="Dipeptide-binding Protein, Domain 3"/>
    <property type="match status" value="1"/>
</dbReference>
<name>A0A6B1D3L9_9CHLR</name>
<comment type="caution">
    <text evidence="6">The sequence shown here is derived from an EMBL/GenBank/DDBJ whole genome shotgun (WGS) entry which is preliminary data.</text>
</comment>
<proteinExistence type="inferred from homology"/>
<evidence type="ECO:0000313" key="6">
    <source>
        <dbReference type="EMBL" id="MYC94421.1"/>
    </source>
</evidence>
<keyword evidence="2" id="KW-0813">Transport</keyword>
<dbReference type="CDD" id="cd00995">
    <property type="entry name" value="PBP2_NikA_DppA_OppA_like"/>
    <property type="match status" value="1"/>
</dbReference>
<sequence>MRRRNFSFAATIIGLIVMLAMLAACAPAAPADSGADQAASADESEAAAAADEGGPKYGGILKFGQAQASTVINPWGGRLHGATEWNILHQIYEGLLYWDSGYNNNPSLAESWEAVSDTEYIFNLRKGVLFHNGEEMTSEDVVYSFEHAMDESISAYAGWLSPVASVEATDDYTVKVTLKEPYSPFLDVIGRPAVLVMPAGTFEKEPFEYIGTGPFKLKEFEPGVKTELVRNEDYWEEGVPYLDGISMSYLLDDAARAANLSSDAVDFIMMVPGASWESLTQQEYKLFTGDTGIFFMFTFNVGREPFNDPNVLKALQHLVDRQVMCDVYTAGRCNRFFAGDPQPPTSQYYTGIEYFKEPDIEKAREYLAQSNYPDGFEVDLNFYGAASDEGQIAEILQISAAELGIKFNLLATDHAVWVEKVYKGEFTAALQGLYASSPDDIFYGIMHPEGVSHGFAPNFDIPEYNALVEEARRVTDPDHRRELYTEALTIGYEAGWPLIYLFTYDDRMGMHPDVMDYQVDGLGTVRFLKYVWLDR</sequence>
<dbReference type="SUPFAM" id="SSF53850">
    <property type="entry name" value="Periplasmic binding protein-like II"/>
    <property type="match status" value="1"/>
</dbReference>
<dbReference type="PROSITE" id="PS51257">
    <property type="entry name" value="PROKAR_LIPOPROTEIN"/>
    <property type="match status" value="1"/>
</dbReference>
<protein>
    <submittedName>
        <fullName evidence="6">ABC transporter substrate-binding protein</fullName>
    </submittedName>
</protein>
<accession>A0A6B1D3L9</accession>
<evidence type="ECO:0000256" key="3">
    <source>
        <dbReference type="ARBA" id="ARBA00022729"/>
    </source>
</evidence>
<organism evidence="6">
    <name type="scientific">Caldilineaceae bacterium SB0661_bin_32</name>
    <dbReference type="NCBI Taxonomy" id="2605255"/>
    <lineage>
        <taxon>Bacteria</taxon>
        <taxon>Bacillati</taxon>
        <taxon>Chloroflexota</taxon>
        <taxon>Caldilineae</taxon>
        <taxon>Caldilineales</taxon>
        <taxon>Caldilineaceae</taxon>
    </lineage>
</organism>
<feature type="signal peptide" evidence="4">
    <location>
        <begin position="1"/>
        <end position="28"/>
    </location>
</feature>
<evidence type="ECO:0000256" key="4">
    <source>
        <dbReference type="SAM" id="SignalP"/>
    </source>
</evidence>
<comment type="similarity">
    <text evidence="1">Belongs to the bacterial solute-binding protein 5 family.</text>
</comment>
<evidence type="ECO:0000256" key="1">
    <source>
        <dbReference type="ARBA" id="ARBA00005695"/>
    </source>
</evidence>
<dbReference type="Pfam" id="PF00496">
    <property type="entry name" value="SBP_bac_5"/>
    <property type="match status" value="1"/>
</dbReference>
<dbReference type="GO" id="GO:1904680">
    <property type="term" value="F:peptide transmembrane transporter activity"/>
    <property type="evidence" value="ECO:0007669"/>
    <property type="project" value="TreeGrafter"/>
</dbReference>
<evidence type="ECO:0000259" key="5">
    <source>
        <dbReference type="Pfam" id="PF00496"/>
    </source>
</evidence>
<dbReference type="GO" id="GO:0043190">
    <property type="term" value="C:ATP-binding cassette (ABC) transporter complex"/>
    <property type="evidence" value="ECO:0007669"/>
    <property type="project" value="InterPro"/>
</dbReference>
<keyword evidence="3 4" id="KW-0732">Signal</keyword>
<dbReference type="AlphaFoldDB" id="A0A6B1D3L9"/>
<reference evidence="6" key="1">
    <citation type="submission" date="2019-09" db="EMBL/GenBank/DDBJ databases">
        <title>Characterisation of the sponge microbiome using genome-centric metagenomics.</title>
        <authorList>
            <person name="Engelberts J.P."/>
            <person name="Robbins S.J."/>
            <person name="De Goeij J.M."/>
            <person name="Aranda M."/>
            <person name="Bell S.C."/>
            <person name="Webster N.S."/>
        </authorList>
    </citation>
    <scope>NUCLEOTIDE SEQUENCE</scope>
    <source>
        <strain evidence="6">SB0661_bin_32</strain>
    </source>
</reference>
<dbReference type="PIRSF" id="PIRSF002741">
    <property type="entry name" value="MppA"/>
    <property type="match status" value="1"/>
</dbReference>
<dbReference type="Gene3D" id="3.40.190.10">
    <property type="entry name" value="Periplasmic binding protein-like II"/>
    <property type="match status" value="1"/>
</dbReference>